<dbReference type="Gene3D" id="1.10.101.10">
    <property type="entry name" value="PGBD-like superfamily/PGBD"/>
    <property type="match status" value="6"/>
</dbReference>
<name>A0ABS6JPV5_9BACI</name>
<dbReference type="EMBL" id="JAHQCR010000019">
    <property type="protein sequence ID" value="MBU9720598.1"/>
    <property type="molecule type" value="Genomic_DNA"/>
</dbReference>
<dbReference type="InterPro" id="IPR036365">
    <property type="entry name" value="PGBD-like_sf"/>
</dbReference>
<evidence type="ECO:0000256" key="1">
    <source>
        <dbReference type="SAM" id="MobiDB-lite"/>
    </source>
</evidence>
<sequence>MKKSIVYALIFTLIFTTIPANSIFAIEEGIGEGHAEVDKNDKEDSEDLESQIDNSTIEDKTNTSTVEDSPDKENEVHGGQEEIHTTNTDLSTEGNLDSDSKEVEDSTEIPETVTLFSANTTSEVLTGDDVVKLKQDLTKIGFGNFPSNPSSVYGSVTERVVREFQEYYGLTVDGKAGNETLSKITEILSSPYRDGQSGEHITRLKEKLTRLGFGNFPSNPSGAFGSVTARVVSEFQESHGLVVNGIGDEVTLNKIQQFLSPPFKNGHIGQHIVELKQDLTTLGFGNFPSNPSGVYGSVTARVVSEFQKYYSLNVTGEADEETISMLEETLSSMFRSGNSGDEIVELKNNLTLLGFGNFPSDPSGAYGSVTARVVSEFQAHYGLIVNGIGDIVTLNKIDILIDEQKPPYKSGHNGEHIVNLKNNLSTLGFGNFPSNPSGAYGSVTSRVVSEFQEYYSLEVNGTADEATLAKVDEILSSPYRTGQSGVHIVELKESLTTLGFGNFPSNPSGAYGSVTARVVSEFQAHYGLVVNGIADEVTLSKIDEMLELQYIVTFTEYAVTFNGALNTQLAMSIPPQTDAYRNLPAFIHSSLVSIDHKGVISSGVNIRTSPDSTTSSNIQTTTTSQITVNVIEEVTGNSVNGNNKWFKIEHNNRELYVHDSVINISDIAIITSNGNVYESANTSSHNFGRVTPGDELKEFVIVRELTGTRINGSNKWYQINFRTWRNAKRSDVIPFFDPNQNDIFQHLVLSSSAGVSASQLNAILSGRGTLNNTGKYFIDGGKKHSVNEVYLIAHALHETGNGSSTLARGVEVGLNSNGQPRRVTSSNRNSLTDIKTTYNMYGIGAADTCPISCGAEEAYKQGWFSIEEAIIGGAEFIGRRYIHNQYQQNTLYKMRWNPANPGYPQYATDMEWATKQISRIKNLYDQLENPVLHFDIPVYK</sequence>
<keyword evidence="2" id="KW-0732">Signal</keyword>
<feature type="domain" description="Mannosyl-glycoprotein endo-beta-N-acetylglucosamidase-like" evidence="3">
    <location>
        <begin position="762"/>
        <end position="935"/>
    </location>
</feature>
<dbReference type="Pfam" id="PF01471">
    <property type="entry name" value="PG_binding_1"/>
    <property type="match status" value="6"/>
</dbReference>
<organism evidence="4 5">
    <name type="scientific">Evansella alkalicola</name>
    <dbReference type="NCBI Taxonomy" id="745819"/>
    <lineage>
        <taxon>Bacteria</taxon>
        <taxon>Bacillati</taxon>
        <taxon>Bacillota</taxon>
        <taxon>Bacilli</taxon>
        <taxon>Bacillales</taxon>
        <taxon>Bacillaceae</taxon>
        <taxon>Evansella</taxon>
    </lineage>
</organism>
<evidence type="ECO:0000256" key="2">
    <source>
        <dbReference type="SAM" id="SignalP"/>
    </source>
</evidence>
<dbReference type="SUPFAM" id="SSF47090">
    <property type="entry name" value="PGBD-like"/>
    <property type="match status" value="6"/>
</dbReference>
<evidence type="ECO:0000313" key="5">
    <source>
        <dbReference type="Proteomes" id="UP000790580"/>
    </source>
</evidence>
<dbReference type="Proteomes" id="UP000790580">
    <property type="component" value="Unassembled WGS sequence"/>
</dbReference>
<evidence type="ECO:0000259" key="3">
    <source>
        <dbReference type="SMART" id="SM00047"/>
    </source>
</evidence>
<feature type="region of interest" description="Disordered" evidence="1">
    <location>
        <begin position="35"/>
        <end position="108"/>
    </location>
</feature>
<dbReference type="InterPro" id="IPR036366">
    <property type="entry name" value="PGBDSf"/>
</dbReference>
<dbReference type="Pfam" id="PF01832">
    <property type="entry name" value="Glucosaminidase"/>
    <property type="match status" value="1"/>
</dbReference>
<dbReference type="InterPro" id="IPR002901">
    <property type="entry name" value="MGlyc_endo_b_GlcNAc-like_dom"/>
</dbReference>
<feature type="compositionally biased region" description="Basic and acidic residues" evidence="1">
    <location>
        <begin position="69"/>
        <end position="84"/>
    </location>
</feature>
<dbReference type="InterPro" id="IPR003646">
    <property type="entry name" value="SH3-like_bac-type"/>
</dbReference>
<proteinExistence type="predicted"/>
<keyword evidence="5" id="KW-1185">Reference proteome</keyword>
<reference evidence="4 5" key="1">
    <citation type="submission" date="2021-06" db="EMBL/GenBank/DDBJ databases">
        <title>Bacillus sp. RD4P76, an endophyte from a halophyte.</title>
        <authorList>
            <person name="Sun J.-Q."/>
        </authorList>
    </citation>
    <scope>NUCLEOTIDE SEQUENCE [LARGE SCALE GENOMIC DNA]</scope>
    <source>
        <strain evidence="4 5">JCM 17098</strain>
    </source>
</reference>
<feature type="chain" id="PRO_5045836530" evidence="2">
    <location>
        <begin position="23"/>
        <end position="940"/>
    </location>
</feature>
<accession>A0ABS6JPV5</accession>
<gene>
    <name evidence="4" type="ORF">KS407_03955</name>
</gene>
<dbReference type="Pfam" id="PF08239">
    <property type="entry name" value="SH3_3"/>
    <property type="match status" value="1"/>
</dbReference>
<dbReference type="Gene3D" id="1.10.530.10">
    <property type="match status" value="1"/>
</dbReference>
<dbReference type="InterPro" id="IPR002477">
    <property type="entry name" value="Peptidoglycan-bd-like"/>
</dbReference>
<feature type="compositionally biased region" description="Polar residues" evidence="1">
    <location>
        <begin position="85"/>
        <end position="97"/>
    </location>
</feature>
<evidence type="ECO:0000313" key="4">
    <source>
        <dbReference type="EMBL" id="MBU9720598.1"/>
    </source>
</evidence>
<dbReference type="RefSeq" id="WP_088076547.1">
    <property type="nucleotide sequence ID" value="NZ_JAHQCR010000019.1"/>
</dbReference>
<dbReference type="Gene3D" id="2.30.30.40">
    <property type="entry name" value="SH3 Domains"/>
    <property type="match status" value="1"/>
</dbReference>
<protein>
    <submittedName>
        <fullName evidence="4">Peptidoglycan-binding protein</fullName>
    </submittedName>
</protein>
<dbReference type="SMART" id="SM00047">
    <property type="entry name" value="LYZ2"/>
    <property type="match status" value="1"/>
</dbReference>
<comment type="caution">
    <text evidence="4">The sequence shown here is derived from an EMBL/GenBank/DDBJ whole genome shotgun (WGS) entry which is preliminary data.</text>
</comment>
<feature type="signal peptide" evidence="2">
    <location>
        <begin position="1"/>
        <end position="22"/>
    </location>
</feature>